<evidence type="ECO:0000313" key="2">
    <source>
        <dbReference type="EMBL" id="KAJ8381470.1"/>
    </source>
</evidence>
<reference evidence="2" key="1">
    <citation type="journal article" date="2023" name="Science">
        <title>Genome structures resolve the early diversification of teleost fishes.</title>
        <authorList>
            <person name="Parey E."/>
            <person name="Louis A."/>
            <person name="Montfort J."/>
            <person name="Bouchez O."/>
            <person name="Roques C."/>
            <person name="Iampietro C."/>
            <person name="Lluch J."/>
            <person name="Castinel A."/>
            <person name="Donnadieu C."/>
            <person name="Desvignes T."/>
            <person name="Floi Bucao C."/>
            <person name="Jouanno E."/>
            <person name="Wen M."/>
            <person name="Mejri S."/>
            <person name="Dirks R."/>
            <person name="Jansen H."/>
            <person name="Henkel C."/>
            <person name="Chen W.J."/>
            <person name="Zahm M."/>
            <person name="Cabau C."/>
            <person name="Klopp C."/>
            <person name="Thompson A.W."/>
            <person name="Robinson-Rechavi M."/>
            <person name="Braasch I."/>
            <person name="Lecointre G."/>
            <person name="Bobe J."/>
            <person name="Postlethwait J.H."/>
            <person name="Berthelot C."/>
            <person name="Roest Crollius H."/>
            <person name="Guiguen Y."/>
        </authorList>
    </citation>
    <scope>NUCLEOTIDE SEQUENCE</scope>
    <source>
        <strain evidence="2">WJC10195</strain>
    </source>
</reference>
<proteinExistence type="predicted"/>
<organism evidence="2 3">
    <name type="scientific">Synaphobranchus kaupii</name>
    <name type="common">Kaup's arrowtooth eel</name>
    <dbReference type="NCBI Taxonomy" id="118154"/>
    <lineage>
        <taxon>Eukaryota</taxon>
        <taxon>Metazoa</taxon>
        <taxon>Chordata</taxon>
        <taxon>Craniata</taxon>
        <taxon>Vertebrata</taxon>
        <taxon>Euteleostomi</taxon>
        <taxon>Actinopterygii</taxon>
        <taxon>Neopterygii</taxon>
        <taxon>Teleostei</taxon>
        <taxon>Anguilliformes</taxon>
        <taxon>Synaphobranchidae</taxon>
        <taxon>Synaphobranchus</taxon>
    </lineage>
</organism>
<dbReference type="AlphaFoldDB" id="A0A9Q1GC53"/>
<feature type="compositionally biased region" description="Basic and acidic residues" evidence="1">
    <location>
        <begin position="30"/>
        <end position="40"/>
    </location>
</feature>
<evidence type="ECO:0000313" key="3">
    <source>
        <dbReference type="Proteomes" id="UP001152622"/>
    </source>
</evidence>
<dbReference type="EMBL" id="JAINUF010000001">
    <property type="protein sequence ID" value="KAJ8381470.1"/>
    <property type="molecule type" value="Genomic_DNA"/>
</dbReference>
<protein>
    <submittedName>
        <fullName evidence="2">Uncharacterized protein</fullName>
    </submittedName>
</protein>
<name>A0A9Q1GC53_SYNKA</name>
<accession>A0A9Q1GC53</accession>
<sequence length="153" mass="16682">MWDSWSQSVLEGRSRANGPLLSCPLGRAPRKGEPNGRGDVRLAKMTPKATVIFSGNLRNLTLHLLRQGQLYLPQTPTKLPANAATAVRPMLSGTFDSLCPLASRPSKPSCSCPWLFDILCADRPKPQSAEIKLPADLDDYQHLLSVSLSCLIC</sequence>
<evidence type="ECO:0000256" key="1">
    <source>
        <dbReference type="SAM" id="MobiDB-lite"/>
    </source>
</evidence>
<comment type="caution">
    <text evidence="2">The sequence shown here is derived from an EMBL/GenBank/DDBJ whole genome shotgun (WGS) entry which is preliminary data.</text>
</comment>
<gene>
    <name evidence="2" type="ORF">SKAU_G00022480</name>
</gene>
<feature type="region of interest" description="Disordered" evidence="1">
    <location>
        <begin position="21"/>
        <end position="40"/>
    </location>
</feature>
<keyword evidence="3" id="KW-1185">Reference proteome</keyword>
<dbReference type="Proteomes" id="UP001152622">
    <property type="component" value="Chromosome 1"/>
</dbReference>